<evidence type="ECO:0000313" key="2">
    <source>
        <dbReference type="EMBL" id="SFN39239.1"/>
    </source>
</evidence>
<keyword evidence="3" id="KW-1185">Reference proteome</keyword>
<dbReference type="InterPro" id="IPR045886">
    <property type="entry name" value="ThiF/MoeB/HesA"/>
</dbReference>
<dbReference type="STRING" id="29536.FLB_00910"/>
<dbReference type="CDD" id="cd00755">
    <property type="entry name" value="YgdL_like"/>
    <property type="match status" value="1"/>
</dbReference>
<reference evidence="3" key="1">
    <citation type="submission" date="2016-10" db="EMBL/GenBank/DDBJ databases">
        <authorList>
            <person name="Varghese N."/>
            <person name="Submissions S."/>
        </authorList>
    </citation>
    <scope>NUCLEOTIDE SEQUENCE [LARGE SCALE GENOMIC DNA]</scope>
    <source>
        <strain evidence="3">DSM 4002</strain>
    </source>
</reference>
<accession>A0A1I4YNM5</accession>
<dbReference type="InterPro" id="IPR035985">
    <property type="entry name" value="Ubiquitin-activating_enz"/>
</dbReference>
<dbReference type="Proteomes" id="UP000182961">
    <property type="component" value="Unassembled WGS sequence"/>
</dbReference>
<dbReference type="PANTHER" id="PTHR43267:SF1">
    <property type="entry name" value="TRNA THREONYLCARBAMOYLADENOSINE DEHYDRATASE"/>
    <property type="match status" value="1"/>
</dbReference>
<dbReference type="eggNOG" id="COG1179">
    <property type="taxonomic scope" value="Bacteria"/>
</dbReference>
<organism evidence="2 3">
    <name type="scientific">Flavobacterium succinicans</name>
    <dbReference type="NCBI Taxonomy" id="29536"/>
    <lineage>
        <taxon>Bacteria</taxon>
        <taxon>Pseudomonadati</taxon>
        <taxon>Bacteroidota</taxon>
        <taxon>Flavobacteriia</taxon>
        <taxon>Flavobacteriales</taxon>
        <taxon>Flavobacteriaceae</taxon>
        <taxon>Flavobacterium</taxon>
    </lineage>
</organism>
<dbReference type="Gene3D" id="3.40.50.720">
    <property type="entry name" value="NAD(P)-binding Rossmann-like Domain"/>
    <property type="match status" value="1"/>
</dbReference>
<dbReference type="EMBL" id="FOUT01000012">
    <property type="protein sequence ID" value="SFN39239.1"/>
    <property type="molecule type" value="Genomic_DNA"/>
</dbReference>
<gene>
    <name evidence="2" type="ORF">SAMN05444143_11231</name>
</gene>
<dbReference type="Pfam" id="PF00899">
    <property type="entry name" value="ThiF"/>
    <property type="match status" value="1"/>
</dbReference>
<name>A0A1I4YNM5_9FLAO</name>
<evidence type="ECO:0000259" key="1">
    <source>
        <dbReference type="Pfam" id="PF00899"/>
    </source>
</evidence>
<dbReference type="SUPFAM" id="SSF69572">
    <property type="entry name" value="Activating enzymes of the ubiquitin-like proteins"/>
    <property type="match status" value="1"/>
</dbReference>
<dbReference type="GO" id="GO:0008641">
    <property type="term" value="F:ubiquitin-like modifier activating enzyme activity"/>
    <property type="evidence" value="ECO:0007669"/>
    <property type="project" value="InterPro"/>
</dbReference>
<dbReference type="PANTHER" id="PTHR43267">
    <property type="entry name" value="TRNA THREONYLCARBAMOYLADENOSINE DEHYDRATASE"/>
    <property type="match status" value="1"/>
</dbReference>
<dbReference type="AlphaFoldDB" id="A0A1I4YNM5"/>
<proteinExistence type="predicted"/>
<dbReference type="GO" id="GO:0061503">
    <property type="term" value="F:tRNA threonylcarbamoyladenosine dehydratase"/>
    <property type="evidence" value="ECO:0007669"/>
    <property type="project" value="TreeGrafter"/>
</dbReference>
<feature type="domain" description="THIF-type NAD/FAD binding fold" evidence="1">
    <location>
        <begin position="11"/>
        <end position="236"/>
    </location>
</feature>
<protein>
    <submittedName>
        <fullName evidence="2">tRNA A37 threonylcarbamoyladenosine dehydratase</fullName>
    </submittedName>
</protein>
<evidence type="ECO:0000313" key="3">
    <source>
        <dbReference type="Proteomes" id="UP000182961"/>
    </source>
</evidence>
<dbReference type="RefSeq" id="WP_024982154.1">
    <property type="nucleotide sequence ID" value="NZ_CBCRUM010000015.1"/>
</dbReference>
<dbReference type="InterPro" id="IPR000594">
    <property type="entry name" value="ThiF_NAD_FAD-bd"/>
</dbReference>
<sequence>MAEWTERAELLFKAEGLQKLQNANILVVGLGGVGSFAAEFLARAGVGKMTIVDGDVVDITNINRQLPALHSTVGQPKVTVVGDRLMDINPALNLTRVQEFLSPERAFEIVNNDYDYVLDCIDSVTPKINLILGAQRYRVKIISSMGAGGKMEASKVKVADISKTINCSFARTIKRRLKAHNLYKLKVVFSSEIQDPTSLKLTDGTNFKKSFYGTNSYMPGLFGLHAAETVIRYLLKN</sequence>
<dbReference type="GO" id="GO:0061504">
    <property type="term" value="P:cyclic threonylcarbamoyladenosine biosynthetic process"/>
    <property type="evidence" value="ECO:0007669"/>
    <property type="project" value="TreeGrafter"/>
</dbReference>